<comment type="caution">
    <text evidence="1">The sequence shown here is derived from an EMBL/GenBank/DDBJ whole genome shotgun (WGS) entry which is preliminary data.</text>
</comment>
<evidence type="ECO:0000313" key="1">
    <source>
        <dbReference type="EMBL" id="KAJ8124004.1"/>
    </source>
</evidence>
<reference evidence="1" key="1">
    <citation type="submission" date="2022-11" db="EMBL/GenBank/DDBJ databases">
        <title>Genome Sequence of Nemania bipapillata.</title>
        <authorList>
            <person name="Buettner E."/>
        </authorList>
    </citation>
    <scope>NUCLEOTIDE SEQUENCE</scope>
    <source>
        <strain evidence="1">CP14</strain>
    </source>
</reference>
<name>A0ACC2J9B7_9PEZI</name>
<organism evidence="1 2">
    <name type="scientific">Nemania bipapillata</name>
    <dbReference type="NCBI Taxonomy" id="110536"/>
    <lineage>
        <taxon>Eukaryota</taxon>
        <taxon>Fungi</taxon>
        <taxon>Dikarya</taxon>
        <taxon>Ascomycota</taxon>
        <taxon>Pezizomycotina</taxon>
        <taxon>Sordariomycetes</taxon>
        <taxon>Xylariomycetidae</taxon>
        <taxon>Xylariales</taxon>
        <taxon>Xylariaceae</taxon>
        <taxon>Nemania</taxon>
    </lineage>
</organism>
<proteinExistence type="predicted"/>
<sequence length="506" mass="52802">MIPVWAWLGDALDGSVGVSDSITIVSLHVVSIDGDGVAGGVDHDDNVESVTTVVVPDCVSVVSLHVVSIDMDGSEENVTTVMVPDCVIVLSLHVVSQENKVLGATDDVPIEVVLLMAGSEEACVTVADGVLPDASPEGTEDGLLMLSVPAKGVPTGKVLVWPLNVSAPVPIEVIVGTEDEFAPVVGAVVMLVSEPVATTDETLVGIPDDNEIGFVSELVSGIDIIDVDTVRLPLKLAVASKDETLLVPGPELVAELASLGVEVWLVFVVTVMLEIVTRELDEREPDSASELPGDCVGMPLEFPGTENTLSFGCGTLVVNVVPLIVVGGCVSTVVWVMVVSTAVVKVVPERVVGEIVNVSIVDETLVLALPELSGEPEEAGVILVRVEFVTGYGAVLEGRTDMAEELPLALVRLAPEEDSEVRGVPEDIDNMPVIADVVDTPPGTEVGLVRLDELVVWNGGKLDEGQVELLPVLVSNVEVAMGGVIFVPEVRVPVVFDGCVAKEDGT</sequence>
<dbReference type="EMBL" id="JAPESX010000019">
    <property type="protein sequence ID" value="KAJ8124004.1"/>
    <property type="molecule type" value="Genomic_DNA"/>
</dbReference>
<evidence type="ECO:0000313" key="2">
    <source>
        <dbReference type="Proteomes" id="UP001153334"/>
    </source>
</evidence>
<accession>A0ACC2J9B7</accession>
<dbReference type="Proteomes" id="UP001153334">
    <property type="component" value="Unassembled WGS sequence"/>
</dbReference>
<protein>
    <submittedName>
        <fullName evidence="1">Uncharacterized protein</fullName>
    </submittedName>
</protein>
<keyword evidence="2" id="KW-1185">Reference proteome</keyword>
<gene>
    <name evidence="1" type="ORF">ONZ43_g177</name>
</gene>